<dbReference type="Pfam" id="PF02602">
    <property type="entry name" value="HEM4"/>
    <property type="match status" value="2"/>
</dbReference>
<proteinExistence type="predicted"/>
<dbReference type="PANTHER" id="PTHR40082:SF1">
    <property type="entry name" value="BLR5956 PROTEIN"/>
    <property type="match status" value="1"/>
</dbReference>
<dbReference type="Proteomes" id="UP001500653">
    <property type="component" value="Unassembled WGS sequence"/>
</dbReference>
<dbReference type="SUPFAM" id="SSF69618">
    <property type="entry name" value="HemD-like"/>
    <property type="match status" value="1"/>
</dbReference>
<sequence length="297" mass="30975">MAELDDVAIGITAERRSGEFIEALERRGASVWHGPTLSIVPLADDDRLRAATDEVIAGGVDLVAVTTGAGFRGWLSAAGGWGLADELTGVLSRARLFVRGPKATGAVRGHGLAEEWSSPEESNRELFAHLLEQGSARQEGAGQGSAGQDSAGQGSAGQDSAGQGLAGRRVAVQLHGQALPEFTDPLREAGASVVEVQPYRWQWPADLGPARRLVDGVLDGRLQALAFTSAPATANLLQLARDDGRYDELLARLGTDVLCACVGPVTAAPLVDAGVRVVQPERQRLGALVKLLAAELG</sequence>
<dbReference type="Gene3D" id="3.40.50.10090">
    <property type="match status" value="2"/>
</dbReference>
<evidence type="ECO:0000256" key="1">
    <source>
        <dbReference type="SAM" id="MobiDB-lite"/>
    </source>
</evidence>
<dbReference type="PANTHER" id="PTHR40082">
    <property type="entry name" value="BLR5956 PROTEIN"/>
    <property type="match status" value="1"/>
</dbReference>
<dbReference type="CDD" id="cd06578">
    <property type="entry name" value="HemD"/>
    <property type="match status" value="1"/>
</dbReference>
<dbReference type="InterPro" id="IPR003754">
    <property type="entry name" value="4pyrrol_synth_uPrphyn_synth"/>
</dbReference>
<evidence type="ECO:0000313" key="3">
    <source>
        <dbReference type="EMBL" id="GAA1245910.1"/>
    </source>
</evidence>
<evidence type="ECO:0000313" key="4">
    <source>
        <dbReference type="Proteomes" id="UP001500653"/>
    </source>
</evidence>
<dbReference type="RefSeq" id="WP_253866065.1">
    <property type="nucleotide sequence ID" value="NZ_BAAALN010000012.1"/>
</dbReference>
<organism evidence="3 4">
    <name type="scientific">Prauserella halophila</name>
    <dbReference type="NCBI Taxonomy" id="185641"/>
    <lineage>
        <taxon>Bacteria</taxon>
        <taxon>Bacillati</taxon>
        <taxon>Actinomycetota</taxon>
        <taxon>Actinomycetes</taxon>
        <taxon>Pseudonocardiales</taxon>
        <taxon>Pseudonocardiaceae</taxon>
        <taxon>Prauserella</taxon>
    </lineage>
</organism>
<name>A0ABP4H177_9PSEU</name>
<feature type="region of interest" description="Disordered" evidence="1">
    <location>
        <begin position="137"/>
        <end position="162"/>
    </location>
</feature>
<feature type="domain" description="Tetrapyrrole biosynthesis uroporphyrinogen III synthase" evidence="2">
    <location>
        <begin position="166"/>
        <end position="289"/>
    </location>
</feature>
<dbReference type="InterPro" id="IPR039793">
    <property type="entry name" value="UROS/Hem4"/>
</dbReference>
<feature type="domain" description="Tetrapyrrole biosynthesis uroporphyrinogen III synthase" evidence="2">
    <location>
        <begin position="19"/>
        <end position="133"/>
    </location>
</feature>
<reference evidence="4" key="1">
    <citation type="journal article" date="2019" name="Int. J. Syst. Evol. Microbiol.">
        <title>The Global Catalogue of Microorganisms (GCM) 10K type strain sequencing project: providing services to taxonomists for standard genome sequencing and annotation.</title>
        <authorList>
            <consortium name="The Broad Institute Genomics Platform"/>
            <consortium name="The Broad Institute Genome Sequencing Center for Infectious Disease"/>
            <person name="Wu L."/>
            <person name="Ma J."/>
        </authorList>
    </citation>
    <scope>NUCLEOTIDE SEQUENCE [LARGE SCALE GENOMIC DNA]</scope>
    <source>
        <strain evidence="4">JCM 13023</strain>
    </source>
</reference>
<keyword evidence="4" id="KW-1185">Reference proteome</keyword>
<evidence type="ECO:0000259" key="2">
    <source>
        <dbReference type="Pfam" id="PF02602"/>
    </source>
</evidence>
<accession>A0ABP4H177</accession>
<dbReference type="InterPro" id="IPR036108">
    <property type="entry name" value="4pyrrol_syn_uPrphyn_synt_sf"/>
</dbReference>
<comment type="caution">
    <text evidence="3">The sequence shown here is derived from an EMBL/GenBank/DDBJ whole genome shotgun (WGS) entry which is preliminary data.</text>
</comment>
<gene>
    <name evidence="3" type="ORF">GCM10009676_34870</name>
</gene>
<dbReference type="EMBL" id="BAAALN010000012">
    <property type="protein sequence ID" value="GAA1245910.1"/>
    <property type="molecule type" value="Genomic_DNA"/>
</dbReference>
<protein>
    <recommendedName>
        <fullName evidence="2">Tetrapyrrole biosynthesis uroporphyrinogen III synthase domain-containing protein</fullName>
    </recommendedName>
</protein>